<reference evidence="2" key="1">
    <citation type="journal article" date="2022" name="Mol. Ecol. Resour.">
        <title>The genomes of chicory, endive, great burdock and yacon provide insights into Asteraceae palaeo-polyploidization history and plant inulin production.</title>
        <authorList>
            <person name="Fan W."/>
            <person name="Wang S."/>
            <person name="Wang H."/>
            <person name="Wang A."/>
            <person name="Jiang F."/>
            <person name="Liu H."/>
            <person name="Zhao H."/>
            <person name="Xu D."/>
            <person name="Zhang Y."/>
        </authorList>
    </citation>
    <scope>NUCLEOTIDE SEQUENCE [LARGE SCALE GENOMIC DNA]</scope>
    <source>
        <strain evidence="2">cv. Yunnan</strain>
    </source>
</reference>
<evidence type="ECO:0000313" key="1">
    <source>
        <dbReference type="EMBL" id="KAI3675430.1"/>
    </source>
</evidence>
<name>A0ACB8XWK0_9ASTR</name>
<accession>A0ACB8XWK0</accession>
<dbReference type="EMBL" id="CM042046">
    <property type="protein sequence ID" value="KAI3675430.1"/>
    <property type="molecule type" value="Genomic_DNA"/>
</dbReference>
<dbReference type="Proteomes" id="UP001056120">
    <property type="component" value="Linkage Group LG29"/>
</dbReference>
<proteinExistence type="predicted"/>
<organism evidence="1 2">
    <name type="scientific">Smallanthus sonchifolius</name>
    <dbReference type="NCBI Taxonomy" id="185202"/>
    <lineage>
        <taxon>Eukaryota</taxon>
        <taxon>Viridiplantae</taxon>
        <taxon>Streptophyta</taxon>
        <taxon>Embryophyta</taxon>
        <taxon>Tracheophyta</taxon>
        <taxon>Spermatophyta</taxon>
        <taxon>Magnoliopsida</taxon>
        <taxon>eudicotyledons</taxon>
        <taxon>Gunneridae</taxon>
        <taxon>Pentapetalae</taxon>
        <taxon>asterids</taxon>
        <taxon>campanulids</taxon>
        <taxon>Asterales</taxon>
        <taxon>Asteraceae</taxon>
        <taxon>Asteroideae</taxon>
        <taxon>Heliantheae alliance</taxon>
        <taxon>Millerieae</taxon>
        <taxon>Smallanthus</taxon>
    </lineage>
</organism>
<keyword evidence="2" id="KW-1185">Reference proteome</keyword>
<comment type="caution">
    <text evidence="1">The sequence shown here is derived from an EMBL/GenBank/DDBJ whole genome shotgun (WGS) entry which is preliminary data.</text>
</comment>
<evidence type="ECO:0000313" key="2">
    <source>
        <dbReference type="Proteomes" id="UP001056120"/>
    </source>
</evidence>
<reference evidence="1 2" key="2">
    <citation type="journal article" date="2022" name="Mol. Ecol. Resour.">
        <title>The genomes of chicory, endive, great burdock and yacon provide insights into Asteraceae paleo-polyploidization history and plant inulin production.</title>
        <authorList>
            <person name="Fan W."/>
            <person name="Wang S."/>
            <person name="Wang H."/>
            <person name="Wang A."/>
            <person name="Jiang F."/>
            <person name="Liu H."/>
            <person name="Zhao H."/>
            <person name="Xu D."/>
            <person name="Zhang Y."/>
        </authorList>
    </citation>
    <scope>NUCLEOTIDE SEQUENCE [LARGE SCALE GENOMIC DNA]</scope>
    <source>
        <strain evidence="2">cv. Yunnan</strain>
        <tissue evidence="1">Leaves</tissue>
    </source>
</reference>
<protein>
    <submittedName>
        <fullName evidence="1">Uncharacterized protein</fullName>
    </submittedName>
</protein>
<sequence>MADHKRKKKRGRSKLFRSCFPSFAGNERPFSNDDSDRRNTKRGRLGKPVLMSITGREGEDSILDVNLVNDSVTGSGDDRFVDRTSNGRGISRLLKAVLFESVMVNSKSSIASDTGESFLSIENSGKPSEDSKASGRESSTDVVDSSSRCSNLLSSSSSSRTTSSSCSSSSSTNSNSRRLSDPKTSSPSHLADSIHPISSNSSSSSRSCFDLKSSSQTDSIHLSRQNTSTSLLAKSNSLPRSSSYHKQLTQSDSIDPSSSVSPNFDKIKSGFNNWNMNIRWCLFLLLSLIVLVIYGRIYSILCTSTWLYLVPCRRANRVNSVINTGGLMDTESEEYKKRVIMAGLLDRTRNPLR</sequence>
<gene>
    <name evidence="1" type="ORF">L1987_85020</name>
</gene>